<evidence type="ECO:0000256" key="3">
    <source>
        <dbReference type="ARBA" id="ARBA00023125"/>
    </source>
</evidence>
<dbReference type="GO" id="GO:0003700">
    <property type="term" value="F:DNA-binding transcription factor activity"/>
    <property type="evidence" value="ECO:0007669"/>
    <property type="project" value="InterPro"/>
</dbReference>
<evidence type="ECO:0000256" key="1">
    <source>
        <dbReference type="ARBA" id="ARBA00009437"/>
    </source>
</evidence>
<dbReference type="EMBL" id="JJOA01000027">
    <property type="protein sequence ID" value="KEA56507.1"/>
    <property type="molecule type" value="Genomic_DNA"/>
</dbReference>
<dbReference type="OrthoDB" id="5495633at2"/>
<dbReference type="InterPro" id="IPR050389">
    <property type="entry name" value="LysR-type_TF"/>
</dbReference>
<name>A0A071M6T7_9BURK</name>
<dbReference type="AlphaFoldDB" id="A0A071M6T7"/>
<dbReference type="PANTHER" id="PTHR30118:SF15">
    <property type="entry name" value="TRANSCRIPTIONAL REGULATORY PROTEIN"/>
    <property type="match status" value="1"/>
</dbReference>
<dbReference type="Pfam" id="PF00126">
    <property type="entry name" value="HTH_1"/>
    <property type="match status" value="1"/>
</dbReference>
<comment type="similarity">
    <text evidence="1">Belongs to the LysR transcriptional regulatory family.</text>
</comment>
<evidence type="ECO:0000256" key="2">
    <source>
        <dbReference type="ARBA" id="ARBA00023015"/>
    </source>
</evidence>
<dbReference type="SUPFAM" id="SSF53850">
    <property type="entry name" value="Periplasmic binding protein-like II"/>
    <property type="match status" value="1"/>
</dbReference>
<dbReference type="InterPro" id="IPR036388">
    <property type="entry name" value="WH-like_DNA-bd_sf"/>
</dbReference>
<comment type="caution">
    <text evidence="6">The sequence shown here is derived from an EMBL/GenBank/DDBJ whole genome shotgun (WGS) entry which is preliminary data.</text>
</comment>
<dbReference type="Gene3D" id="1.10.10.10">
    <property type="entry name" value="Winged helix-like DNA-binding domain superfamily/Winged helix DNA-binding domain"/>
    <property type="match status" value="1"/>
</dbReference>
<keyword evidence="2" id="KW-0805">Transcription regulation</keyword>
<keyword evidence="3" id="KW-0238">DNA-binding</keyword>
<protein>
    <submittedName>
        <fullName evidence="6">LysR family transcriptional regulator</fullName>
    </submittedName>
</protein>
<dbReference type="InterPro" id="IPR005119">
    <property type="entry name" value="LysR_subst-bd"/>
</dbReference>
<dbReference type="CDD" id="cd08459">
    <property type="entry name" value="PBP2_DntR_NahR_LinR_like"/>
    <property type="match status" value="1"/>
</dbReference>
<dbReference type="PROSITE" id="PS50931">
    <property type="entry name" value="HTH_LYSR"/>
    <property type="match status" value="1"/>
</dbReference>
<evidence type="ECO:0000313" key="6">
    <source>
        <dbReference type="EMBL" id="KEA56507.1"/>
    </source>
</evidence>
<feature type="domain" description="HTH lysR-type" evidence="5">
    <location>
        <begin position="12"/>
        <end position="69"/>
    </location>
</feature>
<dbReference type="InterPro" id="IPR000847">
    <property type="entry name" value="LysR_HTH_N"/>
</dbReference>
<dbReference type="Pfam" id="PF03466">
    <property type="entry name" value="LysR_substrate"/>
    <property type="match status" value="1"/>
</dbReference>
<sequence length="310" mass="34370">MDNNATMPADLPDLKLLQLFDLLYDVRSVTRVAEQLGQSQPTVSIWLGHLREHLHDPLFIRTPGGMAPTPQADALIGPCREILESLRRFTAWEIAFDPATAQRRFRICMTDASHVTLLPRLLAHVRAQAPGVRLEAARIDGNTERALESGEADLAIGYVPWLGGGIYQQKLYDQDWVCLANRHHPRIRGRLGAKQYRAEGHVAITGGTGAQLLEQALRQARIERDVVLELPGFLGLGAIVQTTDLITTLPRHIGQTLAQASDLAVHACPIPVEGFAVRQHWHARYHHEAGNRWLRGVVIRLFGASHPSTA</sequence>
<dbReference type="InterPro" id="IPR036390">
    <property type="entry name" value="WH_DNA-bd_sf"/>
</dbReference>
<dbReference type="PANTHER" id="PTHR30118">
    <property type="entry name" value="HTH-TYPE TRANSCRIPTIONAL REGULATOR LEUO-RELATED"/>
    <property type="match status" value="1"/>
</dbReference>
<keyword evidence="4" id="KW-0804">Transcription</keyword>
<gene>
    <name evidence="6" type="ORF">DT99_27380</name>
</gene>
<accession>A0A071M6T7</accession>
<organism evidence="6">
    <name type="scientific">Burkholderia cenocepacia</name>
    <dbReference type="NCBI Taxonomy" id="95486"/>
    <lineage>
        <taxon>Bacteria</taxon>
        <taxon>Pseudomonadati</taxon>
        <taxon>Pseudomonadota</taxon>
        <taxon>Betaproteobacteria</taxon>
        <taxon>Burkholderiales</taxon>
        <taxon>Burkholderiaceae</taxon>
        <taxon>Burkholderia</taxon>
        <taxon>Burkholderia cepacia complex</taxon>
    </lineage>
</organism>
<reference evidence="6" key="1">
    <citation type="submission" date="2014-04" db="EMBL/GenBank/DDBJ databases">
        <title>In planta biocontrol of soil-borne Fusarium wilt of banana through a plant endophytic bacterium, Burkholderia cenocepacia 869T2.</title>
        <authorList>
            <person name="Ho Y.-N."/>
            <person name="Chiang H.-M."/>
            <person name="Chao C.-P."/>
            <person name="Su C.-C."/>
            <person name="Hsu H.-F."/>
            <person name="Guo C.-T."/>
            <person name="Hsieh J.-L."/>
            <person name="Huang C.-C."/>
        </authorList>
    </citation>
    <scope>NUCLEOTIDE SEQUENCE [LARGE SCALE GENOMIC DNA]</scope>
    <source>
        <strain evidence="6">869T2</strain>
    </source>
</reference>
<dbReference type="SUPFAM" id="SSF46785">
    <property type="entry name" value="Winged helix' DNA-binding domain"/>
    <property type="match status" value="1"/>
</dbReference>
<evidence type="ECO:0000256" key="4">
    <source>
        <dbReference type="ARBA" id="ARBA00023163"/>
    </source>
</evidence>
<evidence type="ECO:0000259" key="5">
    <source>
        <dbReference type="PROSITE" id="PS50931"/>
    </source>
</evidence>
<dbReference type="Gene3D" id="3.40.190.10">
    <property type="entry name" value="Periplasmic binding protein-like II"/>
    <property type="match status" value="2"/>
</dbReference>
<dbReference type="GO" id="GO:0003677">
    <property type="term" value="F:DNA binding"/>
    <property type="evidence" value="ECO:0007669"/>
    <property type="project" value="UniProtKB-KW"/>
</dbReference>
<proteinExistence type="inferred from homology"/>